<evidence type="ECO:0000313" key="1">
    <source>
        <dbReference type="EMBL" id="GMA88439.1"/>
    </source>
</evidence>
<gene>
    <name evidence="1" type="ORF">GCM10025868_36890</name>
</gene>
<name>A0ABQ6JKN7_9ACTN</name>
<organism evidence="1 2">
    <name type="scientific">Angustibacter aerolatus</name>
    <dbReference type="NCBI Taxonomy" id="1162965"/>
    <lineage>
        <taxon>Bacteria</taxon>
        <taxon>Bacillati</taxon>
        <taxon>Actinomycetota</taxon>
        <taxon>Actinomycetes</taxon>
        <taxon>Kineosporiales</taxon>
        <taxon>Kineosporiaceae</taxon>
    </lineage>
</organism>
<dbReference type="Proteomes" id="UP001157017">
    <property type="component" value="Unassembled WGS sequence"/>
</dbReference>
<sequence>MVALTGDPWPGGWLPHVSAALRVPREQVEQVLSVLHRLPPAPPGRFVAARTYDTVTRTVETL</sequence>
<reference evidence="2" key="1">
    <citation type="journal article" date="2019" name="Int. J. Syst. Evol. Microbiol.">
        <title>The Global Catalogue of Microorganisms (GCM) 10K type strain sequencing project: providing services to taxonomists for standard genome sequencing and annotation.</title>
        <authorList>
            <consortium name="The Broad Institute Genomics Platform"/>
            <consortium name="The Broad Institute Genome Sequencing Center for Infectious Disease"/>
            <person name="Wu L."/>
            <person name="Ma J."/>
        </authorList>
    </citation>
    <scope>NUCLEOTIDE SEQUENCE [LARGE SCALE GENOMIC DNA]</scope>
    <source>
        <strain evidence="2">NBRC 108730</strain>
    </source>
</reference>
<accession>A0ABQ6JKN7</accession>
<protein>
    <submittedName>
        <fullName evidence="1">Uncharacterized protein</fullName>
    </submittedName>
</protein>
<evidence type="ECO:0000313" key="2">
    <source>
        <dbReference type="Proteomes" id="UP001157017"/>
    </source>
</evidence>
<dbReference type="EMBL" id="BSUZ01000001">
    <property type="protein sequence ID" value="GMA88439.1"/>
    <property type="molecule type" value="Genomic_DNA"/>
</dbReference>
<keyword evidence="2" id="KW-1185">Reference proteome</keyword>
<proteinExistence type="predicted"/>
<comment type="caution">
    <text evidence="1">The sequence shown here is derived from an EMBL/GenBank/DDBJ whole genome shotgun (WGS) entry which is preliminary data.</text>
</comment>